<evidence type="ECO:0000313" key="1">
    <source>
        <dbReference type="EMBL" id="OGM70128.1"/>
    </source>
</evidence>
<evidence type="ECO:0008006" key="3">
    <source>
        <dbReference type="Google" id="ProtNLM"/>
    </source>
</evidence>
<organism evidence="1 2">
    <name type="scientific">Candidatus Woesebacteria bacterium RIFCSPLOWO2_01_FULL_44_14</name>
    <dbReference type="NCBI Taxonomy" id="1802525"/>
    <lineage>
        <taxon>Bacteria</taxon>
        <taxon>Candidatus Woeseibacteriota</taxon>
    </lineage>
</organism>
<dbReference type="Proteomes" id="UP000178429">
    <property type="component" value="Unassembled WGS sequence"/>
</dbReference>
<gene>
    <name evidence="1" type="ORF">A2975_03565</name>
</gene>
<accession>A0A1F8C399</accession>
<sequence length="64" mass="7682">MRLFYTNRFEKLYKKLPEPIKTKLNRQLGFLAQDLRHPGLRAKKVSGAADVWEGRVDIHYRFTY</sequence>
<comment type="caution">
    <text evidence="1">The sequence shown here is derived from an EMBL/GenBank/DDBJ whole genome shotgun (WGS) entry which is preliminary data.</text>
</comment>
<proteinExistence type="predicted"/>
<name>A0A1F8C399_9BACT</name>
<dbReference type="EMBL" id="MGHL01000006">
    <property type="protein sequence ID" value="OGM70128.1"/>
    <property type="molecule type" value="Genomic_DNA"/>
</dbReference>
<protein>
    <recommendedName>
        <fullName evidence="3">Plasmid stabilization protein</fullName>
    </recommendedName>
</protein>
<dbReference type="AlphaFoldDB" id="A0A1F8C399"/>
<dbReference type="SUPFAM" id="SSF143011">
    <property type="entry name" value="RelE-like"/>
    <property type="match status" value="1"/>
</dbReference>
<reference evidence="1 2" key="1">
    <citation type="journal article" date="2016" name="Nat. Commun.">
        <title>Thousands of microbial genomes shed light on interconnected biogeochemical processes in an aquifer system.</title>
        <authorList>
            <person name="Anantharaman K."/>
            <person name="Brown C.T."/>
            <person name="Hug L.A."/>
            <person name="Sharon I."/>
            <person name="Castelle C.J."/>
            <person name="Probst A.J."/>
            <person name="Thomas B.C."/>
            <person name="Singh A."/>
            <person name="Wilkins M.J."/>
            <person name="Karaoz U."/>
            <person name="Brodie E.L."/>
            <person name="Williams K.H."/>
            <person name="Hubbard S.S."/>
            <person name="Banfield J.F."/>
        </authorList>
    </citation>
    <scope>NUCLEOTIDE SEQUENCE [LARGE SCALE GENOMIC DNA]</scope>
</reference>
<dbReference type="Gene3D" id="3.30.2310.20">
    <property type="entry name" value="RelE-like"/>
    <property type="match status" value="1"/>
</dbReference>
<evidence type="ECO:0000313" key="2">
    <source>
        <dbReference type="Proteomes" id="UP000178429"/>
    </source>
</evidence>
<dbReference type="InterPro" id="IPR035093">
    <property type="entry name" value="RelE/ParE_toxin_dom_sf"/>
</dbReference>